<dbReference type="SUPFAM" id="SSF56112">
    <property type="entry name" value="Protein kinase-like (PK-like)"/>
    <property type="match status" value="1"/>
</dbReference>
<dbReference type="InParanoid" id="B7Q2S3"/>
<dbReference type="EMBL" id="DS845182">
    <property type="protein sequence ID" value="EEC13145.1"/>
    <property type="molecule type" value="Genomic_DNA"/>
</dbReference>
<evidence type="ECO:0000256" key="1">
    <source>
        <dbReference type="ARBA" id="ARBA00022527"/>
    </source>
</evidence>
<reference evidence="8 10" key="1">
    <citation type="submission" date="2008-03" db="EMBL/GenBank/DDBJ databases">
        <title>Annotation of Ixodes scapularis.</title>
        <authorList>
            <consortium name="Ixodes scapularis Genome Project Consortium"/>
            <person name="Caler E."/>
            <person name="Hannick L.I."/>
            <person name="Bidwell S."/>
            <person name="Joardar V."/>
            <person name="Thiagarajan M."/>
            <person name="Amedeo P."/>
            <person name="Galinsky K.J."/>
            <person name="Schobel S."/>
            <person name="Inman J."/>
            <person name="Hostetler J."/>
            <person name="Miller J."/>
            <person name="Hammond M."/>
            <person name="Megy K."/>
            <person name="Lawson D."/>
            <person name="Kodira C."/>
            <person name="Sutton G."/>
            <person name="Meyer J."/>
            <person name="Hill C.A."/>
            <person name="Birren B."/>
            <person name="Nene V."/>
            <person name="Collins F."/>
            <person name="Alarcon-Chaidez F."/>
            <person name="Wikel S."/>
            <person name="Strausberg R."/>
        </authorList>
    </citation>
    <scope>NUCLEOTIDE SEQUENCE [LARGE SCALE GENOMIC DNA]</scope>
    <source>
        <strain evidence="10">Wikel</strain>
        <strain evidence="8">Wikel colony</strain>
    </source>
</reference>
<keyword evidence="2" id="KW-0808">Transferase</keyword>
<dbReference type="EMBL" id="ABJB010597375">
    <property type="status" value="NOT_ANNOTATED_CDS"/>
    <property type="molecule type" value="Genomic_DNA"/>
</dbReference>
<evidence type="ECO:0000256" key="6">
    <source>
        <dbReference type="SAM" id="MobiDB-lite"/>
    </source>
</evidence>
<dbReference type="InterPro" id="IPR050108">
    <property type="entry name" value="CDK"/>
</dbReference>
<keyword evidence="10" id="KW-1185">Reference proteome</keyword>
<keyword evidence="3" id="KW-0547">Nucleotide-binding</keyword>
<dbReference type="PaxDb" id="6945-B7Q2S3"/>
<organism>
    <name type="scientific">Ixodes scapularis</name>
    <name type="common">Black-legged tick</name>
    <name type="synonym">Deer tick</name>
    <dbReference type="NCBI Taxonomy" id="6945"/>
    <lineage>
        <taxon>Eukaryota</taxon>
        <taxon>Metazoa</taxon>
        <taxon>Ecdysozoa</taxon>
        <taxon>Arthropoda</taxon>
        <taxon>Chelicerata</taxon>
        <taxon>Arachnida</taxon>
        <taxon>Acari</taxon>
        <taxon>Parasitiformes</taxon>
        <taxon>Ixodida</taxon>
        <taxon>Ixodoidea</taxon>
        <taxon>Ixodidae</taxon>
        <taxon>Ixodinae</taxon>
        <taxon>Ixodes</taxon>
    </lineage>
</organism>
<dbReference type="EnsemblMetazoa" id="ISCW010312-RA">
    <property type="protein sequence ID" value="ISCW010312-PA"/>
    <property type="gene ID" value="ISCW010312"/>
</dbReference>
<dbReference type="OrthoDB" id="1732493at2759"/>
<dbReference type="PANTHER" id="PTHR24056">
    <property type="entry name" value="CELL DIVISION PROTEIN KINASE"/>
    <property type="match status" value="1"/>
</dbReference>
<protein>
    <recommendedName>
        <fullName evidence="7">Protein kinase domain-containing protein</fullName>
    </recommendedName>
</protein>
<dbReference type="PANTHER" id="PTHR24056:SF246">
    <property type="entry name" value="ECDYSONE-INDUCED PROTEIN 63E, ISOFORM N"/>
    <property type="match status" value="1"/>
</dbReference>
<evidence type="ECO:0000256" key="3">
    <source>
        <dbReference type="ARBA" id="ARBA00022741"/>
    </source>
</evidence>
<dbReference type="GO" id="GO:0005737">
    <property type="term" value="C:cytoplasm"/>
    <property type="evidence" value="ECO:0000318"/>
    <property type="project" value="GO_Central"/>
</dbReference>
<dbReference type="EMBL" id="ABJB010011763">
    <property type="status" value="NOT_ANNOTATED_CDS"/>
    <property type="molecule type" value="Genomic_DNA"/>
</dbReference>
<feature type="region of interest" description="Disordered" evidence="6">
    <location>
        <begin position="69"/>
        <end position="145"/>
    </location>
</feature>
<dbReference type="AlphaFoldDB" id="B7Q2S3"/>
<dbReference type="VEuPathDB" id="VectorBase:ISCP_004750"/>
<evidence type="ECO:0000313" key="10">
    <source>
        <dbReference type="Proteomes" id="UP000001555"/>
    </source>
</evidence>
<evidence type="ECO:0000313" key="9">
    <source>
        <dbReference type="EnsemblMetazoa" id="ISCW010312-PA"/>
    </source>
</evidence>
<dbReference type="SMART" id="SM00220">
    <property type="entry name" value="S_TKc"/>
    <property type="match status" value="1"/>
</dbReference>
<keyword evidence="4" id="KW-0418">Kinase</keyword>
<reference evidence="9" key="2">
    <citation type="submission" date="2020-05" db="UniProtKB">
        <authorList>
            <consortium name="EnsemblMetazoa"/>
        </authorList>
    </citation>
    <scope>IDENTIFICATION</scope>
    <source>
        <strain evidence="9">wikel</strain>
    </source>
</reference>
<name>B7Q2S3_IXOSC</name>
<dbReference type="GO" id="GO:0005634">
    <property type="term" value="C:nucleus"/>
    <property type="evidence" value="ECO:0000318"/>
    <property type="project" value="GO_Central"/>
</dbReference>
<dbReference type="InterPro" id="IPR011009">
    <property type="entry name" value="Kinase-like_dom_sf"/>
</dbReference>
<dbReference type="EMBL" id="ABJB010145878">
    <property type="status" value="NOT_ANNOTATED_CDS"/>
    <property type="molecule type" value="Genomic_DNA"/>
</dbReference>
<keyword evidence="5" id="KW-0067">ATP-binding</keyword>
<dbReference type="GO" id="GO:1901987">
    <property type="term" value="P:regulation of cell cycle phase transition"/>
    <property type="evidence" value="ECO:0000318"/>
    <property type="project" value="GO_Central"/>
</dbReference>
<dbReference type="VEuPathDB" id="VectorBase:ISCW010312"/>
<dbReference type="HOGENOM" id="CLU_848053_0_0_1"/>
<evidence type="ECO:0000256" key="5">
    <source>
        <dbReference type="ARBA" id="ARBA00022840"/>
    </source>
</evidence>
<sequence>MALSVTTSKNWTPATRQEPLRERTVSRMQRLRRRLSLGRLSLSKEVILPDADNEQRVTLNGFERVADASQLSPVGEDAPLPPPRTSSLHSGLDRPPHGSSVKAGWLRPTPHSSSFDGSSTTERRPVCRPARPKSEVLLSQHKATQAARSPSMLLENLLISEQGELKLADFGLARAKSVPSRTYSHEVVTLWYRPPDVLLGSTDYSTSLDMCEVLGTPTEATWEGVSRLKNYKLHKCGMYPGQPLRTAFPKLAEVPQADEMANRLLQLRPQDRISASEALHQLYFADLPPQVHQLPDQSSLFTIAACKLAQETYNMPLSVMKAAAKLRC</sequence>
<dbReference type="InterPro" id="IPR000719">
    <property type="entry name" value="Prot_kinase_dom"/>
</dbReference>
<dbReference type="Proteomes" id="UP000001555">
    <property type="component" value="Unassembled WGS sequence"/>
</dbReference>
<proteinExistence type="predicted"/>
<feature type="compositionally biased region" description="Polar residues" evidence="6">
    <location>
        <begin position="110"/>
        <end position="120"/>
    </location>
</feature>
<evidence type="ECO:0000256" key="4">
    <source>
        <dbReference type="ARBA" id="ARBA00022777"/>
    </source>
</evidence>
<dbReference type="GO" id="GO:0004693">
    <property type="term" value="F:cyclin-dependent protein serine/threonine kinase activity"/>
    <property type="evidence" value="ECO:0000318"/>
    <property type="project" value="GO_Central"/>
</dbReference>
<keyword evidence="1" id="KW-0723">Serine/threonine-protein kinase</keyword>
<evidence type="ECO:0000256" key="2">
    <source>
        <dbReference type="ARBA" id="ARBA00022679"/>
    </source>
</evidence>
<dbReference type="PROSITE" id="PS50011">
    <property type="entry name" value="PROTEIN_KINASE_DOM"/>
    <property type="match status" value="1"/>
</dbReference>
<dbReference type="VEuPathDB" id="VectorBase:ISCI010312"/>
<evidence type="ECO:0000313" key="8">
    <source>
        <dbReference type="EMBL" id="EEC13145.1"/>
    </source>
</evidence>
<feature type="region of interest" description="Disordered" evidence="6">
    <location>
        <begin position="1"/>
        <end position="22"/>
    </location>
</feature>
<dbReference type="Pfam" id="PF00069">
    <property type="entry name" value="Pkinase"/>
    <property type="match status" value="1"/>
</dbReference>
<feature type="compositionally biased region" description="Polar residues" evidence="6">
    <location>
        <begin position="1"/>
        <end position="15"/>
    </location>
</feature>
<dbReference type="Gene3D" id="1.10.510.10">
    <property type="entry name" value="Transferase(Phosphotransferase) domain 1"/>
    <property type="match status" value="2"/>
</dbReference>
<accession>B7Q2S3</accession>
<gene>
    <name evidence="8" type="ORF">IscW_ISCW010312</name>
</gene>
<dbReference type="EMBL" id="ABJB010101553">
    <property type="status" value="NOT_ANNOTATED_CDS"/>
    <property type="molecule type" value="Genomic_DNA"/>
</dbReference>
<dbReference type="STRING" id="6945.B7Q2S3"/>
<feature type="domain" description="Protein kinase" evidence="7">
    <location>
        <begin position="1"/>
        <end position="284"/>
    </location>
</feature>
<dbReference type="GO" id="GO:0005524">
    <property type="term" value="F:ATP binding"/>
    <property type="evidence" value="ECO:0007669"/>
    <property type="project" value="UniProtKB-KW"/>
</dbReference>
<dbReference type="EMBL" id="ABJB010524422">
    <property type="status" value="NOT_ANNOTATED_CDS"/>
    <property type="molecule type" value="Genomic_DNA"/>
</dbReference>
<dbReference type="EMBL" id="ABJB010860550">
    <property type="status" value="NOT_ANNOTATED_CDS"/>
    <property type="molecule type" value="Genomic_DNA"/>
</dbReference>
<evidence type="ECO:0000259" key="7">
    <source>
        <dbReference type="PROSITE" id="PS50011"/>
    </source>
</evidence>